<organism evidence="1 2">
    <name type="scientific">Mangrovactinospora gilvigrisea</name>
    <dbReference type="NCBI Taxonomy" id="1428644"/>
    <lineage>
        <taxon>Bacteria</taxon>
        <taxon>Bacillati</taxon>
        <taxon>Actinomycetota</taxon>
        <taxon>Actinomycetes</taxon>
        <taxon>Kitasatosporales</taxon>
        <taxon>Streptomycetaceae</taxon>
        <taxon>Mangrovactinospora</taxon>
    </lineage>
</organism>
<gene>
    <name evidence="1" type="ORF">BIV57_06320</name>
</gene>
<accession>A0A1J7C9S6</accession>
<reference evidence="1 2" key="1">
    <citation type="submission" date="2016-10" db="EMBL/GenBank/DDBJ databases">
        <title>Genome sequence of Streptomyces gilvigriseus MUSC 26.</title>
        <authorList>
            <person name="Lee L.-H."/>
            <person name="Ser H.-L."/>
        </authorList>
    </citation>
    <scope>NUCLEOTIDE SEQUENCE [LARGE SCALE GENOMIC DNA]</scope>
    <source>
        <strain evidence="1 2">MUSC 26</strain>
    </source>
</reference>
<name>A0A1J7C9S6_9ACTN</name>
<keyword evidence="2" id="KW-1185">Reference proteome</keyword>
<sequence length="126" mass="13617">MSTPAAAEARLILSDFGAATAEERNLLRRWLINEGGDLQEAAETSAPEPPGGQGELILRLTRENYGQLVRSVFAWVTRSRRRAVRPGSSITLKVGGEEFSLASDNENVARVDEVIAAVAAMLQPAR</sequence>
<comment type="caution">
    <text evidence="1">The sequence shown here is derived from an EMBL/GenBank/DDBJ whole genome shotgun (WGS) entry which is preliminary data.</text>
</comment>
<dbReference type="STRING" id="1428644.BIV57_06320"/>
<evidence type="ECO:0000313" key="2">
    <source>
        <dbReference type="Proteomes" id="UP000243342"/>
    </source>
</evidence>
<proteinExistence type="predicted"/>
<protein>
    <submittedName>
        <fullName evidence="1">Uncharacterized protein</fullName>
    </submittedName>
</protein>
<dbReference type="InterPro" id="IPR045428">
    <property type="entry name" value="EACC1"/>
</dbReference>
<dbReference type="EMBL" id="MLCF01000025">
    <property type="protein sequence ID" value="OIV38280.1"/>
    <property type="molecule type" value="Genomic_DNA"/>
</dbReference>
<dbReference type="AlphaFoldDB" id="A0A1J7C9S6"/>
<dbReference type="RefSeq" id="WP_071655688.1">
    <property type="nucleotide sequence ID" value="NZ_MLCF01000025.1"/>
</dbReference>
<dbReference type="Pfam" id="PF19953">
    <property type="entry name" value="EACC1"/>
    <property type="match status" value="1"/>
</dbReference>
<evidence type="ECO:0000313" key="1">
    <source>
        <dbReference type="EMBL" id="OIV38280.1"/>
    </source>
</evidence>
<dbReference type="Proteomes" id="UP000243342">
    <property type="component" value="Unassembled WGS sequence"/>
</dbReference>